<proteinExistence type="predicted"/>
<keyword evidence="2" id="KW-1185">Reference proteome</keyword>
<organism evidence="1 2">
    <name type="scientific">Sphaeroforma arctica JP610</name>
    <dbReference type="NCBI Taxonomy" id="667725"/>
    <lineage>
        <taxon>Eukaryota</taxon>
        <taxon>Ichthyosporea</taxon>
        <taxon>Ichthyophonida</taxon>
        <taxon>Sphaeroforma</taxon>
    </lineage>
</organism>
<accession>A0A0L0FQ09</accession>
<protein>
    <submittedName>
        <fullName evidence="1">Uncharacterized protein</fullName>
    </submittedName>
</protein>
<reference evidence="1 2" key="1">
    <citation type="submission" date="2011-02" db="EMBL/GenBank/DDBJ databases">
        <title>The Genome Sequence of Sphaeroforma arctica JP610.</title>
        <authorList>
            <consortium name="The Broad Institute Genome Sequencing Platform"/>
            <person name="Russ C."/>
            <person name="Cuomo C."/>
            <person name="Young S.K."/>
            <person name="Zeng Q."/>
            <person name="Gargeya S."/>
            <person name="Alvarado L."/>
            <person name="Berlin A."/>
            <person name="Chapman S.B."/>
            <person name="Chen Z."/>
            <person name="Freedman E."/>
            <person name="Gellesch M."/>
            <person name="Goldberg J."/>
            <person name="Griggs A."/>
            <person name="Gujja S."/>
            <person name="Heilman E."/>
            <person name="Heiman D."/>
            <person name="Howarth C."/>
            <person name="Mehta T."/>
            <person name="Neiman D."/>
            <person name="Pearson M."/>
            <person name="Roberts A."/>
            <person name="Saif S."/>
            <person name="Shea T."/>
            <person name="Shenoy N."/>
            <person name="Sisk P."/>
            <person name="Stolte C."/>
            <person name="Sykes S."/>
            <person name="White J."/>
            <person name="Yandava C."/>
            <person name="Burger G."/>
            <person name="Gray M.W."/>
            <person name="Holland P.W.H."/>
            <person name="King N."/>
            <person name="Lang F.B.F."/>
            <person name="Roger A.J."/>
            <person name="Ruiz-Trillo I."/>
            <person name="Haas B."/>
            <person name="Nusbaum C."/>
            <person name="Birren B."/>
        </authorList>
    </citation>
    <scope>NUCLEOTIDE SEQUENCE [LARGE SCALE GENOMIC DNA]</scope>
    <source>
        <strain evidence="1 2">JP610</strain>
    </source>
</reference>
<evidence type="ECO:0000313" key="2">
    <source>
        <dbReference type="Proteomes" id="UP000054560"/>
    </source>
</evidence>
<dbReference type="EMBL" id="KQ242421">
    <property type="protein sequence ID" value="KNC78804.1"/>
    <property type="molecule type" value="Genomic_DNA"/>
</dbReference>
<dbReference type="GeneID" id="25909277"/>
<sequence>MHLQSLPPWHNPPLYPQCLPRRTTPCYTLVAAPVELPPRATPTLPPVAPNTPYHTVIPPLPSPIPIPSQAIIPPPPSITIPNPSVIDDATHDFGFEPNQAAFYTPPPTNVFYPGCVYADFSDSAPSSLRAQIALIHTDHCESSNPIAVTFSAV</sequence>
<evidence type="ECO:0000313" key="1">
    <source>
        <dbReference type="EMBL" id="KNC78804.1"/>
    </source>
</evidence>
<dbReference type="Proteomes" id="UP000054560">
    <property type="component" value="Unassembled WGS sequence"/>
</dbReference>
<dbReference type="RefSeq" id="XP_014152706.1">
    <property type="nucleotide sequence ID" value="XM_014297231.1"/>
</dbReference>
<name>A0A0L0FQ09_9EUKA</name>
<gene>
    <name evidence="1" type="ORF">SARC_08773</name>
</gene>
<dbReference type="AlphaFoldDB" id="A0A0L0FQ09"/>